<dbReference type="InterPro" id="IPR011990">
    <property type="entry name" value="TPR-like_helical_dom_sf"/>
</dbReference>
<proteinExistence type="inferred from homology"/>
<evidence type="ECO:0000256" key="1">
    <source>
        <dbReference type="ARBA" id="ARBA00022670"/>
    </source>
</evidence>
<feature type="chain" id="PRO_5020953248" description="Peptidase M48 domain-containing protein" evidence="7">
    <location>
        <begin position="24"/>
        <end position="379"/>
    </location>
</feature>
<organism evidence="9 10">
    <name type="scientific">Gelidibacter gilvus</name>
    <dbReference type="NCBI Taxonomy" id="59602"/>
    <lineage>
        <taxon>Bacteria</taxon>
        <taxon>Pseudomonadati</taxon>
        <taxon>Bacteroidota</taxon>
        <taxon>Flavobacteriia</taxon>
        <taxon>Flavobacteriales</taxon>
        <taxon>Flavobacteriaceae</taxon>
        <taxon>Gelidibacter</taxon>
    </lineage>
</organism>
<evidence type="ECO:0000259" key="8">
    <source>
        <dbReference type="Pfam" id="PF01435"/>
    </source>
</evidence>
<dbReference type="RefSeq" id="WP_129018392.1">
    <property type="nucleotide sequence ID" value="NZ_SDDZ01000012.1"/>
</dbReference>
<dbReference type="OrthoDB" id="1376641at2"/>
<dbReference type="Gene3D" id="1.25.40.10">
    <property type="entry name" value="Tetratricopeptide repeat domain"/>
    <property type="match status" value="1"/>
</dbReference>
<protein>
    <recommendedName>
        <fullName evidence="8">Peptidase M48 domain-containing protein</fullName>
    </recommendedName>
</protein>
<evidence type="ECO:0000256" key="7">
    <source>
        <dbReference type="SAM" id="SignalP"/>
    </source>
</evidence>
<evidence type="ECO:0000256" key="2">
    <source>
        <dbReference type="ARBA" id="ARBA00022723"/>
    </source>
</evidence>
<dbReference type="GO" id="GO:0004222">
    <property type="term" value="F:metalloendopeptidase activity"/>
    <property type="evidence" value="ECO:0007669"/>
    <property type="project" value="InterPro"/>
</dbReference>
<dbReference type="Pfam" id="PF13431">
    <property type="entry name" value="TPR_17"/>
    <property type="match status" value="1"/>
</dbReference>
<accession>A0A4Q0XCD1</accession>
<evidence type="ECO:0000313" key="10">
    <source>
        <dbReference type="Proteomes" id="UP000289792"/>
    </source>
</evidence>
<dbReference type="Pfam" id="PF01435">
    <property type="entry name" value="Peptidase_M48"/>
    <property type="match status" value="1"/>
</dbReference>
<comment type="similarity">
    <text evidence="6">Belongs to the peptidase M48 family.</text>
</comment>
<dbReference type="Proteomes" id="UP000289792">
    <property type="component" value="Unassembled WGS sequence"/>
</dbReference>
<gene>
    <name evidence="9" type="ORF">ESZ48_15370</name>
</gene>
<keyword evidence="2" id="KW-0479">Metal-binding</keyword>
<dbReference type="InterPro" id="IPR001915">
    <property type="entry name" value="Peptidase_M48"/>
</dbReference>
<keyword evidence="4 6" id="KW-0862">Zinc</keyword>
<dbReference type="EMBL" id="SDDZ01000012">
    <property type="protein sequence ID" value="RXJ45591.1"/>
    <property type="molecule type" value="Genomic_DNA"/>
</dbReference>
<keyword evidence="10" id="KW-1185">Reference proteome</keyword>
<evidence type="ECO:0000313" key="9">
    <source>
        <dbReference type="EMBL" id="RXJ45591.1"/>
    </source>
</evidence>
<comment type="cofactor">
    <cofactor evidence="6">
        <name>Zn(2+)</name>
        <dbReference type="ChEBI" id="CHEBI:29105"/>
    </cofactor>
    <text evidence="6">Binds 1 zinc ion per subunit.</text>
</comment>
<evidence type="ECO:0000256" key="4">
    <source>
        <dbReference type="ARBA" id="ARBA00022833"/>
    </source>
</evidence>
<evidence type="ECO:0000256" key="3">
    <source>
        <dbReference type="ARBA" id="ARBA00022801"/>
    </source>
</evidence>
<sequence>MNKTGYVVIFLCCLFQLMFSANNNDDEEKVKEIFNKIVLAYGSPKSAPQLVFSDNEMSTPAIYYAKPDARIVVDRKFFDICKSLNEYAVDAMAIVLSHELAHYFNDHTFCSDFAFAIRNDNKDLSSKLKNLSKSEKIALETEADLKGLFYATSAGYNPFSIYEELLNKIYKFYKLENNVDGYPTKAERVAISGTAQQKIAQLYVVFQQGITAGKNGKYDEAIEKFETINRHFPTRENYNNIGAYYTLKALSFYPISRAAYLKPERFSYPLQVEEQSRLVIQKQTRGTTSEAQEIINTSLLNAQKAFEKSIALDPNYHNSFINLACVYDLLNNPEAALGTIKELPQNIQKQKRAKRISAIAYYHMDLTQKAEKLWEELGL</sequence>
<reference evidence="9 10" key="1">
    <citation type="submission" date="2019-01" db="EMBL/GenBank/DDBJ databases">
        <title>Genome sequence of the Antarctic species Gelidibacter gilvus ACAM 158(T).</title>
        <authorList>
            <person name="Bowman J.P."/>
        </authorList>
    </citation>
    <scope>NUCLEOTIDE SEQUENCE [LARGE SCALE GENOMIC DNA]</scope>
    <source>
        <strain evidence="9 10">IC158</strain>
    </source>
</reference>
<comment type="caution">
    <text evidence="9">The sequence shown here is derived from an EMBL/GenBank/DDBJ whole genome shotgun (WGS) entry which is preliminary data.</text>
</comment>
<feature type="domain" description="Peptidase M48" evidence="8">
    <location>
        <begin position="26"/>
        <end position="111"/>
    </location>
</feature>
<keyword evidence="1 6" id="KW-0645">Protease</keyword>
<dbReference type="SUPFAM" id="SSF48452">
    <property type="entry name" value="TPR-like"/>
    <property type="match status" value="1"/>
</dbReference>
<dbReference type="GO" id="GO:0046872">
    <property type="term" value="F:metal ion binding"/>
    <property type="evidence" value="ECO:0007669"/>
    <property type="project" value="UniProtKB-KW"/>
</dbReference>
<dbReference type="AlphaFoldDB" id="A0A4Q0XCD1"/>
<feature type="signal peptide" evidence="7">
    <location>
        <begin position="1"/>
        <end position="23"/>
    </location>
</feature>
<dbReference type="GO" id="GO:0006508">
    <property type="term" value="P:proteolysis"/>
    <property type="evidence" value="ECO:0007669"/>
    <property type="project" value="UniProtKB-KW"/>
</dbReference>
<evidence type="ECO:0000256" key="6">
    <source>
        <dbReference type="RuleBase" id="RU003983"/>
    </source>
</evidence>
<evidence type="ECO:0000256" key="5">
    <source>
        <dbReference type="ARBA" id="ARBA00023049"/>
    </source>
</evidence>
<dbReference type="Gene3D" id="3.30.2010.10">
    <property type="entry name" value="Metalloproteases ('zincins'), catalytic domain"/>
    <property type="match status" value="1"/>
</dbReference>
<keyword evidence="5 6" id="KW-0482">Metalloprotease</keyword>
<keyword evidence="7" id="KW-0732">Signal</keyword>
<keyword evidence="3 6" id="KW-0378">Hydrolase</keyword>
<name>A0A4Q0XCD1_9FLAO</name>